<dbReference type="InterPro" id="IPR006153">
    <property type="entry name" value="Cation/H_exchanger_TM"/>
</dbReference>
<feature type="transmembrane region" description="Helical" evidence="8">
    <location>
        <begin position="285"/>
        <end position="312"/>
    </location>
</feature>
<feature type="transmembrane region" description="Helical" evidence="8">
    <location>
        <begin position="426"/>
        <end position="446"/>
    </location>
</feature>
<evidence type="ECO:0000313" key="10">
    <source>
        <dbReference type="EMBL" id="KZT60166.1"/>
    </source>
</evidence>
<feature type="transmembrane region" description="Helical" evidence="8">
    <location>
        <begin position="360"/>
        <end position="382"/>
    </location>
</feature>
<keyword evidence="5" id="KW-0406">Ion transport</keyword>
<feature type="transmembrane region" description="Helical" evidence="8">
    <location>
        <begin position="241"/>
        <end position="264"/>
    </location>
</feature>
<dbReference type="Proteomes" id="UP000076842">
    <property type="component" value="Unassembled WGS sequence"/>
</dbReference>
<dbReference type="GO" id="GO:0016020">
    <property type="term" value="C:membrane"/>
    <property type="evidence" value="ECO:0007669"/>
    <property type="project" value="UniProtKB-SubCell"/>
</dbReference>
<keyword evidence="3 8" id="KW-0812">Transmembrane</keyword>
<organism evidence="10 11">
    <name type="scientific">Calocera cornea HHB12733</name>
    <dbReference type="NCBI Taxonomy" id="1353952"/>
    <lineage>
        <taxon>Eukaryota</taxon>
        <taxon>Fungi</taxon>
        <taxon>Dikarya</taxon>
        <taxon>Basidiomycota</taxon>
        <taxon>Agaricomycotina</taxon>
        <taxon>Dacrymycetes</taxon>
        <taxon>Dacrymycetales</taxon>
        <taxon>Dacrymycetaceae</taxon>
        <taxon>Calocera</taxon>
    </lineage>
</organism>
<keyword evidence="11" id="KW-1185">Reference proteome</keyword>
<gene>
    <name evidence="10" type="ORF">CALCODRAFT_480889</name>
</gene>
<dbReference type="InParanoid" id="A0A165I5R5"/>
<evidence type="ECO:0000256" key="5">
    <source>
        <dbReference type="ARBA" id="ARBA00023065"/>
    </source>
</evidence>
<dbReference type="GO" id="GO:1902600">
    <property type="term" value="P:proton transmembrane transport"/>
    <property type="evidence" value="ECO:0007669"/>
    <property type="project" value="InterPro"/>
</dbReference>
<feature type="transmembrane region" description="Helical" evidence="8">
    <location>
        <begin position="47"/>
        <end position="69"/>
    </location>
</feature>
<sequence>MPSLSFSDAIIHLAHDASNLLARAEAPTQGGLLQGQNPAAVNKSDPIRLWVIQLFIIICFTQLLGLVLGRLRQPKVISEVIGGILLGPTAFGRIPGFTNAVFNADSIPYLNLTANIGLVLFLFVVGLEVDMRLIKRNARSSLAISAAGMILPFGLGAALAVPMYTKYIDTSLVTFGNYLLFAGVAMSITAFPVLCRILTECKLLSTTVGSVVLAAGVGNDVVGWVLLALTVALVNASSGAMAVYVLLCTAGWALLLLFPVKMGFRWLARKTGSFESGPTPMMMTLTLLLVFASAFFTDVIGVHAIFGGFLAGLAMPHDGGFNIALVEKFEDLVSLLLLPLYFALSGLSTNLGLLNRGIDWGYIVALCCVAFVGKFTGCAAVAKFFGFNWRESSAIGTLMSCKGLVELIVLNVGLSAGILDVRIFSMFVVEALVLTCMTTPLTLLFYPEKHRTRAPDAPGETTIVAGGADKEKADPTPRSATFPLRSEENVKSRFTVVLNKMEHLPALMTLTQLLQPPPTGPVPKSIATRASSIDESDKDSAERNTPPSTAGLPTLMPVIPPTPTIPASPRPARPAVHIDALRLIELTERVSAMFKASVTDELIRSDPLVNIFRTYGHLNNIPVSASLAVVNYESFSSSVTHHVEETGSDLLVIPWGPQSMGSSVLEQVQTSASGTTSYAGPLANLFGSSSGQSSSAPQADAPSSLLYSQFARRVFAEAPSDVALFIDRGLAPFETAGGYGQHIFFPFFGGPDDRMALAFAVQLCAHPAISATIVRVTKSDLPTEVDLETPAPTHQTDKDNIASTLNAGMTMHSTHYPDTVYGQNTTQFRIASSAADDIAWETFARPSGETAPRSAFLEEALTRVAFTTLTSSQPLHLLAQRAHQEERDAGSWKSLVIIVGRGRRLATESHHGELNQMLVEHGRDTSINSDIRKTIGDVASAFVISGSKASLLVMQSSEAQA</sequence>
<accession>A0A165I5R5</accession>
<evidence type="ECO:0000256" key="8">
    <source>
        <dbReference type="SAM" id="Phobius"/>
    </source>
</evidence>
<evidence type="ECO:0000256" key="2">
    <source>
        <dbReference type="ARBA" id="ARBA00022448"/>
    </source>
</evidence>
<dbReference type="Gene3D" id="1.20.1530.20">
    <property type="match status" value="1"/>
</dbReference>
<feature type="transmembrane region" description="Helical" evidence="8">
    <location>
        <begin position="76"/>
        <end position="94"/>
    </location>
</feature>
<dbReference type="PANTHER" id="PTHR32468:SF0">
    <property type="entry name" value="K(+)_H(+) ANTIPORTER 1"/>
    <property type="match status" value="1"/>
</dbReference>
<feature type="transmembrane region" description="Helical" evidence="8">
    <location>
        <begin position="176"/>
        <end position="199"/>
    </location>
</feature>
<comment type="subcellular location">
    <subcellularLocation>
        <location evidence="1">Membrane</location>
        <topology evidence="1">Multi-pass membrane protein</topology>
    </subcellularLocation>
</comment>
<dbReference type="EMBL" id="KV423933">
    <property type="protein sequence ID" value="KZT60166.1"/>
    <property type="molecule type" value="Genomic_DNA"/>
</dbReference>
<evidence type="ECO:0000313" key="11">
    <source>
        <dbReference type="Proteomes" id="UP000076842"/>
    </source>
</evidence>
<evidence type="ECO:0000256" key="3">
    <source>
        <dbReference type="ARBA" id="ARBA00022692"/>
    </source>
</evidence>
<feature type="transmembrane region" description="Helical" evidence="8">
    <location>
        <begin position="106"/>
        <end position="129"/>
    </location>
</feature>
<keyword evidence="4 8" id="KW-1133">Transmembrane helix</keyword>
<feature type="region of interest" description="Disordered" evidence="7">
    <location>
        <begin position="453"/>
        <end position="482"/>
    </location>
</feature>
<feature type="transmembrane region" description="Helical" evidence="8">
    <location>
        <begin position="332"/>
        <end position="353"/>
    </location>
</feature>
<feature type="domain" description="Cation/H+ exchanger transmembrane" evidence="9">
    <location>
        <begin position="63"/>
        <end position="441"/>
    </location>
</feature>
<dbReference type="InterPro" id="IPR038770">
    <property type="entry name" value="Na+/solute_symporter_sf"/>
</dbReference>
<protein>
    <recommendedName>
        <fullName evidence="9">Cation/H+ exchanger transmembrane domain-containing protein</fullName>
    </recommendedName>
</protein>
<evidence type="ECO:0000259" key="9">
    <source>
        <dbReference type="Pfam" id="PF00999"/>
    </source>
</evidence>
<evidence type="ECO:0000256" key="4">
    <source>
        <dbReference type="ARBA" id="ARBA00022989"/>
    </source>
</evidence>
<dbReference type="InterPro" id="IPR050794">
    <property type="entry name" value="CPA2_transporter"/>
</dbReference>
<feature type="transmembrane region" description="Helical" evidence="8">
    <location>
        <begin position="141"/>
        <end position="164"/>
    </location>
</feature>
<dbReference type="AlphaFoldDB" id="A0A165I5R5"/>
<feature type="transmembrane region" description="Helical" evidence="8">
    <location>
        <begin position="211"/>
        <end position="235"/>
    </location>
</feature>
<evidence type="ECO:0000256" key="1">
    <source>
        <dbReference type="ARBA" id="ARBA00004141"/>
    </source>
</evidence>
<evidence type="ECO:0000256" key="7">
    <source>
        <dbReference type="SAM" id="MobiDB-lite"/>
    </source>
</evidence>
<dbReference type="OrthoDB" id="2687058at2759"/>
<keyword evidence="2" id="KW-0813">Transport</keyword>
<reference evidence="10 11" key="1">
    <citation type="journal article" date="2016" name="Mol. Biol. Evol.">
        <title>Comparative Genomics of Early-Diverging Mushroom-Forming Fungi Provides Insights into the Origins of Lignocellulose Decay Capabilities.</title>
        <authorList>
            <person name="Nagy L.G."/>
            <person name="Riley R."/>
            <person name="Tritt A."/>
            <person name="Adam C."/>
            <person name="Daum C."/>
            <person name="Floudas D."/>
            <person name="Sun H."/>
            <person name="Yadav J.S."/>
            <person name="Pangilinan J."/>
            <person name="Larsson K.H."/>
            <person name="Matsuura K."/>
            <person name="Barry K."/>
            <person name="Labutti K."/>
            <person name="Kuo R."/>
            <person name="Ohm R.A."/>
            <person name="Bhattacharya S.S."/>
            <person name="Shirouzu T."/>
            <person name="Yoshinaga Y."/>
            <person name="Martin F.M."/>
            <person name="Grigoriev I.V."/>
            <person name="Hibbett D.S."/>
        </authorList>
    </citation>
    <scope>NUCLEOTIDE SEQUENCE [LARGE SCALE GENOMIC DNA]</scope>
    <source>
        <strain evidence="10 11">HHB12733</strain>
    </source>
</reference>
<keyword evidence="6 8" id="KW-0472">Membrane</keyword>
<proteinExistence type="predicted"/>
<dbReference type="GO" id="GO:0015297">
    <property type="term" value="F:antiporter activity"/>
    <property type="evidence" value="ECO:0007669"/>
    <property type="project" value="InterPro"/>
</dbReference>
<dbReference type="STRING" id="1353952.A0A165I5R5"/>
<evidence type="ECO:0000256" key="6">
    <source>
        <dbReference type="ARBA" id="ARBA00023136"/>
    </source>
</evidence>
<name>A0A165I5R5_9BASI</name>
<dbReference type="Pfam" id="PF00999">
    <property type="entry name" value="Na_H_Exchanger"/>
    <property type="match status" value="1"/>
</dbReference>
<dbReference type="PANTHER" id="PTHR32468">
    <property type="entry name" value="CATION/H + ANTIPORTER"/>
    <property type="match status" value="1"/>
</dbReference>
<feature type="region of interest" description="Disordered" evidence="7">
    <location>
        <begin position="512"/>
        <end position="557"/>
    </location>
</feature>
<feature type="transmembrane region" description="Helical" evidence="8">
    <location>
        <begin position="394"/>
        <end position="414"/>
    </location>
</feature>